<dbReference type="RefSeq" id="WP_400883657.1">
    <property type="nucleotide sequence ID" value="NZ_JBIWXY010000003.1"/>
</dbReference>
<evidence type="ECO:0000313" key="5">
    <source>
        <dbReference type="Proteomes" id="UP001617669"/>
    </source>
</evidence>
<evidence type="ECO:0000313" key="4">
    <source>
        <dbReference type="EMBL" id="MFJ5447128.1"/>
    </source>
</evidence>
<comment type="caution">
    <text evidence="4">The sequence shown here is derived from an EMBL/GenBank/DDBJ whole genome shotgun (WGS) entry which is preliminary data.</text>
</comment>
<evidence type="ECO:0000256" key="2">
    <source>
        <dbReference type="SAM" id="SignalP"/>
    </source>
</evidence>
<organism evidence="4 5">
    <name type="scientific">Methylobacillus methanolivorans</name>
    <dbReference type="NCBI Taxonomy" id="1848927"/>
    <lineage>
        <taxon>Bacteria</taxon>
        <taxon>Pseudomonadati</taxon>
        <taxon>Pseudomonadota</taxon>
        <taxon>Betaproteobacteria</taxon>
        <taxon>Nitrosomonadales</taxon>
        <taxon>Methylophilaceae</taxon>
        <taxon>Methylobacillus</taxon>
    </lineage>
</organism>
<feature type="chain" id="PRO_5045734598" evidence="2">
    <location>
        <begin position="21"/>
        <end position="270"/>
    </location>
</feature>
<dbReference type="EMBL" id="JBIWXY010000003">
    <property type="protein sequence ID" value="MFJ5447128.1"/>
    <property type="molecule type" value="Genomic_DNA"/>
</dbReference>
<keyword evidence="5" id="KW-1185">Reference proteome</keyword>
<evidence type="ECO:0000259" key="3">
    <source>
        <dbReference type="Pfam" id="PF07589"/>
    </source>
</evidence>
<keyword evidence="1" id="KW-0472">Membrane</keyword>
<accession>A0ABW8GNX9</accession>
<name>A0ABW8GNX9_9PROT</name>
<keyword evidence="1" id="KW-1133">Transmembrane helix</keyword>
<gene>
    <name evidence="4" type="ORF">ACIKP9_12875</name>
</gene>
<proteinExistence type="predicted"/>
<feature type="transmembrane region" description="Helical" evidence="1">
    <location>
        <begin position="246"/>
        <end position="263"/>
    </location>
</feature>
<feature type="signal peptide" evidence="2">
    <location>
        <begin position="1"/>
        <end position="20"/>
    </location>
</feature>
<feature type="domain" description="Ice-binding protein C-terminal" evidence="3">
    <location>
        <begin position="242"/>
        <end position="266"/>
    </location>
</feature>
<evidence type="ECO:0000256" key="1">
    <source>
        <dbReference type="SAM" id="Phobius"/>
    </source>
</evidence>
<reference evidence="4 5" key="1">
    <citation type="submission" date="2024-11" db="EMBL/GenBank/DDBJ databases">
        <authorList>
            <person name="Kaparullina E.N."/>
            <person name="Delegan Y.A."/>
            <person name="Doronina N.V."/>
        </authorList>
    </citation>
    <scope>NUCLEOTIDE SEQUENCE [LARGE SCALE GENOMIC DNA]</scope>
    <source>
        <strain evidence="4 5">7sh_L</strain>
    </source>
</reference>
<dbReference type="Pfam" id="PF07589">
    <property type="entry name" value="PEP-CTERM"/>
    <property type="match status" value="1"/>
</dbReference>
<dbReference type="Proteomes" id="UP001617669">
    <property type="component" value="Unassembled WGS sequence"/>
</dbReference>
<keyword evidence="2" id="KW-0732">Signal</keyword>
<sequence length="270" mass="28352">MKMRYLSAAVILATAIPALAAPTTINSTAVDISYDPDTFQFQINDAYYGEQILDNSIASISGVTNGVSINFGGSLYVSADGGRSFSYESFSGAFSLPLSFTAHPGQIIESYSITYSGTYDTSNGSLGAAGVSIGGPGASFSGTEGYGSSFSATGIISGATLPTIAGSFEAWADYTMIDVYMGQEWVVTGNYYVPGPCDEYGICEPGQWVEEGYWQDIYESQGVIGTAAINLQSIQVVANIAAVPEASAYAMLLAGFSVLGLAARRRRQRN</sequence>
<protein>
    <submittedName>
        <fullName evidence="4">PEP-CTERM sorting domain-containing protein</fullName>
    </submittedName>
</protein>
<dbReference type="InterPro" id="IPR013424">
    <property type="entry name" value="Ice-binding_C"/>
</dbReference>
<keyword evidence="1" id="KW-0812">Transmembrane</keyword>